<keyword evidence="3" id="KW-1185">Reference proteome</keyword>
<evidence type="ECO:0000313" key="3">
    <source>
        <dbReference type="Proteomes" id="UP000019760"/>
    </source>
</evidence>
<dbReference type="EMBL" id="BAND01000083">
    <property type="protein sequence ID" value="GAJ29831.1"/>
    <property type="molecule type" value="Genomic_DNA"/>
</dbReference>
<evidence type="ECO:0000256" key="1">
    <source>
        <dbReference type="SAM" id="MobiDB-lite"/>
    </source>
</evidence>
<name>A0A023D7R1_ACIMT</name>
<dbReference type="Proteomes" id="UP000019760">
    <property type="component" value="Unassembled WGS sequence"/>
</dbReference>
<dbReference type="AlphaFoldDB" id="A0A023D7R1"/>
<accession>A0A023D7R1</accession>
<evidence type="ECO:0000313" key="2">
    <source>
        <dbReference type="EMBL" id="GAJ29831.1"/>
    </source>
</evidence>
<reference evidence="3" key="1">
    <citation type="journal article" date="2014" name="FEMS Microbiol. Lett.">
        <title>Draft Genomic DNA Sequence of the Facultatively Methylotrophic Bacterium Acidomonas methanolica type strain MB58.</title>
        <authorList>
            <person name="Higashiura N."/>
            <person name="Hadano H."/>
            <person name="Hirakawa H."/>
            <person name="Matsutani M."/>
            <person name="Takabe S."/>
            <person name="Matsushita K."/>
            <person name="Azuma Y."/>
        </authorList>
    </citation>
    <scope>NUCLEOTIDE SEQUENCE [LARGE SCALE GENOMIC DNA]</scope>
    <source>
        <strain evidence="3">MB58</strain>
    </source>
</reference>
<protein>
    <submittedName>
        <fullName evidence="2">Uncharacterized protein</fullName>
    </submittedName>
</protein>
<dbReference type="OrthoDB" id="7218913at2"/>
<gene>
    <name evidence="2" type="ORF">Amme_083_006</name>
</gene>
<dbReference type="RefSeq" id="WP_042060167.1">
    <property type="nucleotide sequence ID" value="NZ_BAND01000083.1"/>
</dbReference>
<feature type="region of interest" description="Disordered" evidence="1">
    <location>
        <begin position="127"/>
        <end position="150"/>
    </location>
</feature>
<organism evidence="2 3">
    <name type="scientific">Acidomonas methanolica NBRC 104435</name>
    <dbReference type="NCBI Taxonomy" id="1231351"/>
    <lineage>
        <taxon>Bacteria</taxon>
        <taxon>Pseudomonadati</taxon>
        <taxon>Pseudomonadota</taxon>
        <taxon>Alphaproteobacteria</taxon>
        <taxon>Acetobacterales</taxon>
        <taxon>Acetobacteraceae</taxon>
        <taxon>Acidomonas</taxon>
    </lineage>
</organism>
<sequence length="150" mass="16012">MSDVLNAMNRIHADALKPAMDAWIDALNSARKANDPDTPTVAGIVALERLKAASDDAMKELRVALYESAASQGVLSYEAGPYVVTIKQPSIGAVVFDEAALRVAAPDLFVPQPDKIATPELTRRLKAGEHLPGAELDRKGAPSIQIRGKK</sequence>
<proteinExistence type="predicted"/>
<reference evidence="2 3" key="2">
    <citation type="journal article" date="2014" name="FEMS Microbiol. Lett.">
        <title>Draft genomic DNA sequence of the facultatively methylotrophic bacterium Acidomonas methanolica type strain MB58.</title>
        <authorList>
            <person name="Higashiura N."/>
            <person name="Hadano H."/>
            <person name="Hirakawa H."/>
            <person name="Matsutani M."/>
            <person name="Takabe S."/>
            <person name="Matsushita K."/>
            <person name="Azuma Y."/>
        </authorList>
    </citation>
    <scope>NUCLEOTIDE SEQUENCE [LARGE SCALE GENOMIC DNA]</scope>
    <source>
        <strain evidence="2 3">MB58</strain>
    </source>
</reference>
<comment type="caution">
    <text evidence="2">The sequence shown here is derived from an EMBL/GenBank/DDBJ whole genome shotgun (WGS) entry which is preliminary data.</text>
</comment>